<sequence length="649" mass="68470">MVSQPTRKTSLLTLDGLSLGSCPTVLADAFMTSRNLHSLSLEDASLTPSALCILATALQSVESLRYLSISRNLKVKVKDNAGALDALAALVDMVPLESFVLQGGPSKYRLGHETCVPLLNAFETSASLTEIDVSGMGLGDQGAYALARAVQSPSSSMVLLLADDNEFSFSGLHKLFRAVGASKTMLQFPLPQVDLSRFSSAKSVDPAQKQTLLHDIAMMDDTLDANERGLARAGKAADSDAADAATVEASASDSASLSTSIEGTRVQAVISGETRRRGSSGSSAYGKIQLGRRDRSDSTISLINCGMLRREDLAAGEYEGLGLGPELGFVGVRQSVESFDDDEVHRMLADDDERVGSIRGGEASQVVPAPPPLPEFENSFANRTRRRTKNRMILKEKRAKARASRGREVSCYSMTLSSRDAEVVRRSMSGSSSSLQRELDALESAGLDVHGPSYAPVVSSPLVSSVVSTAGQSPIVSPTVTADSLSDDDELIDLNEAAAAGKIAGPPRPTSSSTAVAAEFAEAMESVNAALFPPDSQERLSRIRAKGSLQNLPLLDDASSSHPSSPAGSFTGSPPVSAGTSLRKGSSSSLNIDVDDDVDADVAAELADLEGMGHSTLKREKVKLNTQFDTIRRNAIMQEAEDELADLLS</sequence>
<proteinExistence type="predicted"/>
<dbReference type="GeneID" id="25568635"/>
<organism evidence="2 3">
    <name type="scientific">Thecamonas trahens ATCC 50062</name>
    <dbReference type="NCBI Taxonomy" id="461836"/>
    <lineage>
        <taxon>Eukaryota</taxon>
        <taxon>Apusozoa</taxon>
        <taxon>Apusomonadida</taxon>
        <taxon>Apusomonadidae</taxon>
        <taxon>Thecamonas</taxon>
    </lineage>
</organism>
<evidence type="ECO:0000313" key="3">
    <source>
        <dbReference type="Proteomes" id="UP000054408"/>
    </source>
</evidence>
<evidence type="ECO:0000313" key="2">
    <source>
        <dbReference type="EMBL" id="KNC54556.1"/>
    </source>
</evidence>
<dbReference type="GO" id="GO:0016477">
    <property type="term" value="P:cell migration"/>
    <property type="evidence" value="ECO:0007669"/>
    <property type="project" value="TreeGrafter"/>
</dbReference>
<dbReference type="GO" id="GO:0030027">
    <property type="term" value="C:lamellipodium"/>
    <property type="evidence" value="ECO:0007669"/>
    <property type="project" value="TreeGrafter"/>
</dbReference>
<dbReference type="OrthoDB" id="18598at2759"/>
<dbReference type="AlphaFoldDB" id="A0A0L0DRB3"/>
<feature type="compositionally biased region" description="Low complexity" evidence="1">
    <location>
        <begin position="553"/>
        <end position="569"/>
    </location>
</feature>
<dbReference type="eggNOG" id="KOG4242">
    <property type="taxonomic scope" value="Eukaryota"/>
</dbReference>
<dbReference type="GO" id="GO:0005886">
    <property type="term" value="C:plasma membrane"/>
    <property type="evidence" value="ECO:0007669"/>
    <property type="project" value="TreeGrafter"/>
</dbReference>
<dbReference type="InterPro" id="IPR051279">
    <property type="entry name" value="PP1-Reg/Actin-Interact_Protein"/>
</dbReference>
<dbReference type="PANTHER" id="PTHR24112">
    <property type="entry name" value="LEUCINE-RICH REPEAT, ISOFORM F-RELATED"/>
    <property type="match status" value="1"/>
</dbReference>
<feature type="compositionally biased region" description="Polar residues" evidence="1">
    <location>
        <begin position="570"/>
        <end position="591"/>
    </location>
</feature>
<accession>A0A0L0DRB3</accession>
<keyword evidence="3" id="KW-1185">Reference proteome</keyword>
<dbReference type="STRING" id="461836.A0A0L0DRB3"/>
<dbReference type="SUPFAM" id="SSF52047">
    <property type="entry name" value="RNI-like"/>
    <property type="match status" value="1"/>
</dbReference>
<evidence type="ECO:0000256" key="1">
    <source>
        <dbReference type="SAM" id="MobiDB-lite"/>
    </source>
</evidence>
<dbReference type="PANTHER" id="PTHR24112:SF66">
    <property type="entry name" value="LEUCINE-RICH REPEAT, ISOFORM F"/>
    <property type="match status" value="1"/>
</dbReference>
<dbReference type="SMART" id="SM00368">
    <property type="entry name" value="LRR_RI"/>
    <property type="match status" value="2"/>
</dbReference>
<dbReference type="GO" id="GO:0034315">
    <property type="term" value="P:regulation of Arp2/3 complex-mediated actin nucleation"/>
    <property type="evidence" value="ECO:0007669"/>
    <property type="project" value="TreeGrafter"/>
</dbReference>
<feature type="region of interest" description="Disordered" evidence="1">
    <location>
        <begin position="553"/>
        <end position="593"/>
    </location>
</feature>
<reference evidence="2 3" key="1">
    <citation type="submission" date="2010-05" db="EMBL/GenBank/DDBJ databases">
        <title>The Genome Sequence of Thecamonas trahens ATCC 50062.</title>
        <authorList>
            <consortium name="The Broad Institute Genome Sequencing Platform"/>
            <person name="Russ C."/>
            <person name="Cuomo C."/>
            <person name="Shea T."/>
            <person name="Young S.K."/>
            <person name="Zeng Q."/>
            <person name="Koehrsen M."/>
            <person name="Haas B."/>
            <person name="Borodovsky M."/>
            <person name="Guigo R."/>
            <person name="Alvarado L."/>
            <person name="Berlin A."/>
            <person name="Bochicchio J."/>
            <person name="Borenstein D."/>
            <person name="Chapman S."/>
            <person name="Chen Z."/>
            <person name="Freedman E."/>
            <person name="Gellesch M."/>
            <person name="Goldberg J."/>
            <person name="Griggs A."/>
            <person name="Gujja S."/>
            <person name="Heilman E."/>
            <person name="Heiman D."/>
            <person name="Hepburn T."/>
            <person name="Howarth C."/>
            <person name="Jen D."/>
            <person name="Larson L."/>
            <person name="Mehta T."/>
            <person name="Park D."/>
            <person name="Pearson M."/>
            <person name="Roberts A."/>
            <person name="Saif S."/>
            <person name="Shenoy N."/>
            <person name="Sisk P."/>
            <person name="Stolte C."/>
            <person name="Sykes S."/>
            <person name="Thomson T."/>
            <person name="Walk T."/>
            <person name="White J."/>
            <person name="Yandava C."/>
            <person name="Burger G."/>
            <person name="Gray M.W."/>
            <person name="Holland P.W.H."/>
            <person name="King N."/>
            <person name="Lang F.B.F."/>
            <person name="Roger A.J."/>
            <person name="Ruiz-Trillo I."/>
            <person name="Lander E."/>
            <person name="Nusbaum C."/>
        </authorList>
    </citation>
    <scope>NUCLEOTIDE SEQUENCE [LARGE SCALE GENOMIC DNA]</scope>
    <source>
        <strain evidence="2 3">ATCC 50062</strain>
    </source>
</reference>
<feature type="region of interest" description="Disordered" evidence="1">
    <location>
        <begin position="271"/>
        <end position="290"/>
    </location>
</feature>
<protein>
    <submittedName>
        <fullName evidence="2">Uncharacterized protein</fullName>
    </submittedName>
</protein>
<name>A0A0L0DRB3_THETB</name>
<dbReference type="InterPro" id="IPR032675">
    <property type="entry name" value="LRR_dom_sf"/>
</dbReference>
<dbReference type="RefSeq" id="XP_013753571.1">
    <property type="nucleotide sequence ID" value="XM_013898117.1"/>
</dbReference>
<dbReference type="EMBL" id="GL349491">
    <property type="protein sequence ID" value="KNC54556.1"/>
    <property type="molecule type" value="Genomic_DNA"/>
</dbReference>
<dbReference type="Proteomes" id="UP000054408">
    <property type="component" value="Unassembled WGS sequence"/>
</dbReference>
<dbReference type="Gene3D" id="3.80.10.10">
    <property type="entry name" value="Ribonuclease Inhibitor"/>
    <property type="match status" value="1"/>
</dbReference>
<gene>
    <name evidence="2" type="ORF">AMSG_10406</name>
</gene>